<feature type="transmembrane region" description="Helical" evidence="9">
    <location>
        <begin position="27"/>
        <end position="47"/>
    </location>
</feature>
<evidence type="ECO:0000256" key="2">
    <source>
        <dbReference type="ARBA" id="ARBA00004752"/>
    </source>
</evidence>
<evidence type="ECO:0000313" key="11">
    <source>
        <dbReference type="Proteomes" id="UP001183176"/>
    </source>
</evidence>
<comment type="caution">
    <text evidence="10">The sequence shown here is derived from an EMBL/GenBank/DDBJ whole genome shotgun (WGS) entry which is preliminary data.</text>
</comment>
<organism evidence="10 11">
    <name type="scientific">Jatrophihabitans lederbergiae</name>
    <dbReference type="NCBI Taxonomy" id="3075547"/>
    <lineage>
        <taxon>Bacteria</taxon>
        <taxon>Bacillati</taxon>
        <taxon>Actinomycetota</taxon>
        <taxon>Actinomycetes</taxon>
        <taxon>Jatrophihabitantales</taxon>
        <taxon>Jatrophihabitantaceae</taxon>
        <taxon>Jatrophihabitans</taxon>
    </lineage>
</organism>
<keyword evidence="6 9" id="KW-0472">Membrane</keyword>
<dbReference type="Proteomes" id="UP001183176">
    <property type="component" value="Unassembled WGS sequence"/>
</dbReference>
<evidence type="ECO:0000256" key="5">
    <source>
        <dbReference type="ARBA" id="ARBA00022989"/>
    </source>
</evidence>
<evidence type="ECO:0000256" key="3">
    <source>
        <dbReference type="ARBA" id="ARBA00022692"/>
    </source>
</evidence>
<dbReference type="PANTHER" id="PTHR30474">
    <property type="entry name" value="CELL CYCLE PROTEIN"/>
    <property type="match status" value="1"/>
</dbReference>
<protein>
    <recommendedName>
        <fullName evidence="7">peptidoglycan glycosyltransferase</fullName>
        <ecNumber evidence="7">2.4.99.28</ecNumber>
    </recommendedName>
</protein>
<feature type="transmembrane region" description="Helical" evidence="9">
    <location>
        <begin position="329"/>
        <end position="350"/>
    </location>
</feature>
<keyword evidence="3 9" id="KW-0812">Transmembrane</keyword>
<dbReference type="PROSITE" id="PS00428">
    <property type="entry name" value="FTSW_RODA_SPOVE"/>
    <property type="match status" value="1"/>
</dbReference>
<feature type="transmembrane region" description="Helical" evidence="9">
    <location>
        <begin position="186"/>
        <end position="203"/>
    </location>
</feature>
<dbReference type="GO" id="GO:0016757">
    <property type="term" value="F:glycosyltransferase activity"/>
    <property type="evidence" value="ECO:0007669"/>
    <property type="project" value="UniProtKB-KW"/>
</dbReference>
<keyword evidence="10" id="KW-0808">Transferase</keyword>
<dbReference type="EC" id="2.4.99.28" evidence="7"/>
<feature type="transmembrane region" description="Helical" evidence="9">
    <location>
        <begin position="208"/>
        <end position="229"/>
    </location>
</feature>
<feature type="transmembrane region" description="Helical" evidence="9">
    <location>
        <begin position="362"/>
        <end position="383"/>
    </location>
</feature>
<dbReference type="InterPro" id="IPR001182">
    <property type="entry name" value="FtsW/RodA"/>
</dbReference>
<evidence type="ECO:0000313" key="10">
    <source>
        <dbReference type="EMBL" id="MDT0260494.1"/>
    </source>
</evidence>
<reference evidence="11" key="1">
    <citation type="submission" date="2023-07" db="EMBL/GenBank/DDBJ databases">
        <title>30 novel species of actinomycetes from the DSMZ collection.</title>
        <authorList>
            <person name="Nouioui I."/>
        </authorList>
    </citation>
    <scope>NUCLEOTIDE SEQUENCE [LARGE SCALE GENOMIC DNA]</scope>
    <source>
        <strain evidence="11">DSM 44399</strain>
    </source>
</reference>
<keyword evidence="10" id="KW-0328">Glycosyltransferase</keyword>
<evidence type="ECO:0000256" key="9">
    <source>
        <dbReference type="SAM" id="Phobius"/>
    </source>
</evidence>
<dbReference type="EMBL" id="JAVREH010000003">
    <property type="protein sequence ID" value="MDT0260494.1"/>
    <property type="molecule type" value="Genomic_DNA"/>
</dbReference>
<feature type="transmembrane region" description="Helical" evidence="9">
    <location>
        <begin position="95"/>
        <end position="121"/>
    </location>
</feature>
<name>A0ABU2J7L4_9ACTN</name>
<feature type="transmembrane region" description="Helical" evidence="9">
    <location>
        <begin position="67"/>
        <end position="83"/>
    </location>
</feature>
<dbReference type="PANTHER" id="PTHR30474:SF14">
    <property type="entry name" value="CELL CYCLE PROTEIN"/>
    <property type="match status" value="1"/>
</dbReference>
<evidence type="ECO:0000256" key="4">
    <source>
        <dbReference type="ARBA" id="ARBA00022960"/>
    </source>
</evidence>
<keyword evidence="5 9" id="KW-1133">Transmembrane helix</keyword>
<feature type="transmembrane region" description="Helical" evidence="9">
    <location>
        <begin position="297"/>
        <end position="317"/>
    </location>
</feature>
<comment type="pathway">
    <text evidence="2">Cell wall biogenesis; peptidoglycan biosynthesis.</text>
</comment>
<sequence length="389" mass="40845">MTSTLTLPHRSPLRAVTDSRRLRSYDWVLLGAAFLLCLIGAMLVWSATRTRMELAGLNPQTYLAKHLLNTALGAVLLFCAARVDSRILRLIGPVLYVLSILGLLAVFVIGSTINGAHAWIVIGGGFEIQPAEFAKVGLICALAVLFGQRAALRPQSGHPSVRDLLMALALAAPPLGLIMLQPDLGSALVLVSATLGLLIAAGVQGRWIVALLVLGVLGAVLAIKGGVLAEYQLARFAAFAHPGRDAQGVAYNINQAHIAIAHGGIFGQGLFHGEQTRGAFVPEQQTDFVYSVAGEELGFAGSALIIGLFAVIVWRGLRIAAAATGTQRLVAAGIVCWIGFQTFQNIGMNLGLTPVTGLPLPFVSYGGSSMFAQGLALGLLQAIHRRTPG</sequence>
<dbReference type="InterPro" id="IPR018365">
    <property type="entry name" value="Cell_cycle_FtsW-rel_CS"/>
</dbReference>
<proteinExistence type="predicted"/>
<evidence type="ECO:0000256" key="6">
    <source>
        <dbReference type="ARBA" id="ARBA00023136"/>
    </source>
</evidence>
<dbReference type="Pfam" id="PF01098">
    <property type="entry name" value="FTSW_RODA_SPOVE"/>
    <property type="match status" value="1"/>
</dbReference>
<gene>
    <name evidence="10" type="ORF">RM423_03720</name>
</gene>
<keyword evidence="11" id="KW-1185">Reference proteome</keyword>
<comment type="subcellular location">
    <subcellularLocation>
        <location evidence="1">Membrane</location>
        <topology evidence="1">Multi-pass membrane protein</topology>
    </subcellularLocation>
</comment>
<evidence type="ECO:0000256" key="8">
    <source>
        <dbReference type="ARBA" id="ARBA00049902"/>
    </source>
</evidence>
<keyword evidence="4" id="KW-0133">Cell shape</keyword>
<evidence type="ECO:0000256" key="1">
    <source>
        <dbReference type="ARBA" id="ARBA00004141"/>
    </source>
</evidence>
<evidence type="ECO:0000256" key="7">
    <source>
        <dbReference type="ARBA" id="ARBA00044770"/>
    </source>
</evidence>
<comment type="catalytic activity">
    <reaction evidence="8">
        <text>[GlcNAc-(1-&gt;4)-Mur2Ac(oyl-L-Ala-gamma-D-Glu-L-Lys-D-Ala-D-Ala)](n)-di-trans,octa-cis-undecaprenyl diphosphate + beta-D-GlcNAc-(1-&gt;4)-Mur2Ac(oyl-L-Ala-gamma-D-Glu-L-Lys-D-Ala-D-Ala)-di-trans,octa-cis-undecaprenyl diphosphate = [GlcNAc-(1-&gt;4)-Mur2Ac(oyl-L-Ala-gamma-D-Glu-L-Lys-D-Ala-D-Ala)](n+1)-di-trans,octa-cis-undecaprenyl diphosphate + di-trans,octa-cis-undecaprenyl diphosphate + H(+)</text>
        <dbReference type="Rhea" id="RHEA:23708"/>
        <dbReference type="Rhea" id="RHEA-COMP:9602"/>
        <dbReference type="Rhea" id="RHEA-COMP:9603"/>
        <dbReference type="ChEBI" id="CHEBI:15378"/>
        <dbReference type="ChEBI" id="CHEBI:58405"/>
        <dbReference type="ChEBI" id="CHEBI:60033"/>
        <dbReference type="ChEBI" id="CHEBI:78435"/>
        <dbReference type="EC" id="2.4.99.28"/>
    </reaction>
</comment>
<accession>A0ABU2J7L4</accession>
<dbReference type="RefSeq" id="WP_311421644.1">
    <property type="nucleotide sequence ID" value="NZ_JAVREH010000003.1"/>
</dbReference>